<protein>
    <submittedName>
        <fullName evidence="1">Uncharacterized protein</fullName>
    </submittedName>
</protein>
<keyword evidence="2" id="KW-1185">Reference proteome</keyword>
<gene>
    <name evidence="1" type="ORF">SAMN06265370_11971</name>
</gene>
<dbReference type="EMBL" id="FZNN01000019">
    <property type="protein sequence ID" value="SNR73769.1"/>
    <property type="molecule type" value="Genomic_DNA"/>
</dbReference>
<organism evidence="1 2">
    <name type="scientific">Puniceibacterium sediminis</name>
    <dbReference type="NCBI Taxonomy" id="1608407"/>
    <lineage>
        <taxon>Bacteria</taxon>
        <taxon>Pseudomonadati</taxon>
        <taxon>Pseudomonadota</taxon>
        <taxon>Alphaproteobacteria</taxon>
        <taxon>Rhodobacterales</taxon>
        <taxon>Paracoccaceae</taxon>
        <taxon>Puniceibacterium</taxon>
    </lineage>
</organism>
<proteinExistence type="predicted"/>
<evidence type="ECO:0000313" key="2">
    <source>
        <dbReference type="Proteomes" id="UP000198417"/>
    </source>
</evidence>
<accession>A0A238YTI4</accession>
<reference evidence="1 2" key="1">
    <citation type="submission" date="2017-06" db="EMBL/GenBank/DDBJ databases">
        <authorList>
            <person name="Kim H.J."/>
            <person name="Triplett B.A."/>
        </authorList>
    </citation>
    <scope>NUCLEOTIDE SEQUENCE [LARGE SCALE GENOMIC DNA]</scope>
    <source>
        <strain evidence="1 2">DSM 29052</strain>
    </source>
</reference>
<dbReference type="Proteomes" id="UP000198417">
    <property type="component" value="Unassembled WGS sequence"/>
</dbReference>
<dbReference type="AlphaFoldDB" id="A0A238YTI4"/>
<name>A0A238YTI4_9RHOB</name>
<sequence>MIWQKCVQERARQSGFVVSALLPRKSGRLIEYGWTCETFADGRPIAAQDLPSLRAAICRFHDMTEALPQRPGFLSLEELLTGICGGDVDPCRMPEALIKACRSARRSGGAEGCCSWGSLTLTTS</sequence>
<evidence type="ECO:0000313" key="1">
    <source>
        <dbReference type="EMBL" id="SNR73769.1"/>
    </source>
</evidence>